<dbReference type="Pfam" id="PF00248">
    <property type="entry name" value="Aldo_ket_red"/>
    <property type="match status" value="1"/>
</dbReference>
<gene>
    <name evidence="2" type="ORF">UFOPK1795_00746</name>
</gene>
<dbReference type="SUPFAM" id="SSF51430">
    <property type="entry name" value="NAD(P)-linked oxidoreductase"/>
    <property type="match status" value="1"/>
</dbReference>
<dbReference type="SUPFAM" id="SSF55298">
    <property type="entry name" value="YjgF-like"/>
    <property type="match status" value="1"/>
</dbReference>
<dbReference type="InterPro" id="IPR023210">
    <property type="entry name" value="NADP_OxRdtase_dom"/>
</dbReference>
<protein>
    <submittedName>
        <fullName evidence="2">Unannotated protein</fullName>
    </submittedName>
</protein>
<organism evidence="2">
    <name type="scientific">freshwater metagenome</name>
    <dbReference type="NCBI Taxonomy" id="449393"/>
    <lineage>
        <taxon>unclassified sequences</taxon>
        <taxon>metagenomes</taxon>
        <taxon>ecological metagenomes</taxon>
    </lineage>
</organism>
<name>A0A6J6G3I1_9ZZZZ</name>
<reference evidence="2" key="1">
    <citation type="submission" date="2020-05" db="EMBL/GenBank/DDBJ databases">
        <authorList>
            <person name="Chiriac C."/>
            <person name="Salcher M."/>
            <person name="Ghai R."/>
            <person name="Kavagutti S V."/>
        </authorList>
    </citation>
    <scope>NUCLEOTIDE SEQUENCE</scope>
</reference>
<feature type="domain" description="NADP-dependent oxidoreductase" evidence="1">
    <location>
        <begin position="20"/>
        <end position="314"/>
    </location>
</feature>
<dbReference type="CDD" id="cd19101">
    <property type="entry name" value="AKR_unchar"/>
    <property type="match status" value="1"/>
</dbReference>
<dbReference type="PANTHER" id="PTHR43147">
    <property type="entry name" value="PROTEIN TAS"/>
    <property type="match status" value="1"/>
</dbReference>
<evidence type="ECO:0000259" key="1">
    <source>
        <dbReference type="Pfam" id="PF00248"/>
    </source>
</evidence>
<dbReference type="CDD" id="cd06154">
    <property type="entry name" value="YjgF_YER057c_UK114_like_6"/>
    <property type="match status" value="1"/>
</dbReference>
<dbReference type="Gene3D" id="3.20.20.100">
    <property type="entry name" value="NADP-dependent oxidoreductase domain"/>
    <property type="match status" value="1"/>
</dbReference>
<dbReference type="InterPro" id="IPR036812">
    <property type="entry name" value="NAD(P)_OxRdtase_dom_sf"/>
</dbReference>
<sequence>MTQIERVDLAPGINIARAITGLWQIADMEKDGSTLDPAATAEFMAAYAHVGLDTFDMADHYGSAEIIAGYFKKHLPAGKNAHLFTKWVPKPGPVTRDQVRAAVQERCTRLQSEKVELLQYHAWNFSNPFWLDALMYLQELQEEGLIGAIGVTNFDTAHLRIAKSTGVNIVSNQISYSLVDQRGGGEMADYCDANGVKILAYGTLCGGFISQKWLGKTDPTGEALPNWSLMKYKRFIDVAGGWDKFQHLLATLDEVGKEVDRSISTVASKYQLAQKAVGAVIIGARLGENAHIADAVSLFTFDLSTAQSSKIASALALLEVIPGDCGDEYRKPPYLTASGDLSHHLEDFPPVYEVTQSGGKSMIDSGTTWENLAGYSRAVRIGDRVLVSGTTATHGSISVGVNDPVAQTHFVIDKIEASLESLGAKLTDVVRSRIFVSDLKNWEPIARVHGIRFADIRPANTMFKAELIGSDYLVEIEVEAVIQ</sequence>
<dbReference type="Gene3D" id="3.30.1330.40">
    <property type="entry name" value="RutC-like"/>
    <property type="match status" value="1"/>
</dbReference>
<accession>A0A6J6G3I1</accession>
<evidence type="ECO:0000313" key="2">
    <source>
        <dbReference type="EMBL" id="CAB4593774.1"/>
    </source>
</evidence>
<proteinExistence type="predicted"/>
<dbReference type="InterPro" id="IPR035959">
    <property type="entry name" value="RutC-like_sf"/>
</dbReference>
<dbReference type="EMBL" id="CAEZUG010000038">
    <property type="protein sequence ID" value="CAB4593774.1"/>
    <property type="molecule type" value="Genomic_DNA"/>
</dbReference>
<dbReference type="Pfam" id="PF01042">
    <property type="entry name" value="Ribonuc_L-PSP"/>
    <property type="match status" value="1"/>
</dbReference>
<dbReference type="AlphaFoldDB" id="A0A6J6G3I1"/>
<dbReference type="PANTHER" id="PTHR43147:SF2">
    <property type="entry name" value="NADP-DEPENDENT OXIDOREDUCTASE DOMAIN-CONTAINING PROTEIN"/>
    <property type="match status" value="1"/>
</dbReference>
<dbReference type="InterPro" id="IPR006175">
    <property type="entry name" value="YjgF/YER057c/UK114"/>
</dbReference>